<dbReference type="Pfam" id="PF00583">
    <property type="entry name" value="Acetyltransf_1"/>
    <property type="match status" value="1"/>
</dbReference>
<evidence type="ECO:0000313" key="5">
    <source>
        <dbReference type="Proteomes" id="UP000032748"/>
    </source>
</evidence>
<accession>A0A0D5XVP9</accession>
<gene>
    <name evidence="4" type="ORF">PCL1606_13570</name>
</gene>
<organism evidence="4 5">
    <name type="scientific">Pseudomonas chlororaphis</name>
    <dbReference type="NCBI Taxonomy" id="587753"/>
    <lineage>
        <taxon>Bacteria</taxon>
        <taxon>Pseudomonadati</taxon>
        <taxon>Pseudomonadota</taxon>
        <taxon>Gammaproteobacteria</taxon>
        <taxon>Pseudomonadales</taxon>
        <taxon>Pseudomonadaceae</taxon>
        <taxon>Pseudomonas</taxon>
    </lineage>
</organism>
<dbReference type="CDD" id="cd04301">
    <property type="entry name" value="NAT_SF"/>
    <property type="match status" value="1"/>
</dbReference>
<dbReference type="GO" id="GO:0016747">
    <property type="term" value="F:acyltransferase activity, transferring groups other than amino-acyl groups"/>
    <property type="evidence" value="ECO:0007669"/>
    <property type="project" value="InterPro"/>
</dbReference>
<keyword evidence="1 4" id="KW-0808">Transferase</keyword>
<dbReference type="Proteomes" id="UP000032748">
    <property type="component" value="Chromosome"/>
</dbReference>
<dbReference type="InterPro" id="IPR000182">
    <property type="entry name" value="GNAT_dom"/>
</dbReference>
<dbReference type="OrthoDB" id="9799092at2"/>
<dbReference type="PROSITE" id="PS51186">
    <property type="entry name" value="GNAT"/>
    <property type="match status" value="1"/>
</dbReference>
<evidence type="ECO:0000256" key="2">
    <source>
        <dbReference type="ARBA" id="ARBA00023315"/>
    </source>
</evidence>
<dbReference type="PANTHER" id="PTHR43877">
    <property type="entry name" value="AMINOALKYLPHOSPHONATE N-ACETYLTRANSFERASE-RELATED-RELATED"/>
    <property type="match status" value="1"/>
</dbReference>
<protein>
    <submittedName>
        <fullName evidence="4">GNAT family acetyltransferase</fullName>
    </submittedName>
</protein>
<dbReference type="EMBL" id="CP011110">
    <property type="protein sequence ID" value="AKA22812.1"/>
    <property type="molecule type" value="Genomic_DNA"/>
</dbReference>
<evidence type="ECO:0000256" key="1">
    <source>
        <dbReference type="ARBA" id="ARBA00022679"/>
    </source>
</evidence>
<dbReference type="InterPro" id="IPR050832">
    <property type="entry name" value="Bact_Acetyltransf"/>
</dbReference>
<name>A0A0D5XVP9_9PSED</name>
<dbReference type="PATRIC" id="fig|587753.10.peg.1351"/>
<dbReference type="InterPro" id="IPR016181">
    <property type="entry name" value="Acyl_CoA_acyltransferase"/>
</dbReference>
<sequence>MIIQRLDTTHASAYRALMLEAYERHPQAFTSSVAERAAMPLSWWESRLDSPLELLLGAFEDDRLVGIVGLAFEVREKARHKATLFGLYVTAAQRNAGLGYQLIQALLQEARQRPGLKLLQLTVTAGNAAALALYQRCGFVQFGLEPLAVRVGIEYFDKLHLWREVGAAL</sequence>
<dbReference type="PANTHER" id="PTHR43877:SF2">
    <property type="entry name" value="AMINOALKYLPHOSPHONATE N-ACETYLTRANSFERASE-RELATED"/>
    <property type="match status" value="1"/>
</dbReference>
<dbReference type="Gene3D" id="3.40.630.30">
    <property type="match status" value="1"/>
</dbReference>
<dbReference type="KEGG" id="pcz:PCL1606_13570"/>
<evidence type="ECO:0000313" key="4">
    <source>
        <dbReference type="EMBL" id="AKA22812.1"/>
    </source>
</evidence>
<proteinExistence type="predicted"/>
<keyword evidence="2" id="KW-0012">Acyltransferase</keyword>
<dbReference type="AlphaFoldDB" id="A0A0D5XVP9"/>
<reference evidence="4 5" key="1">
    <citation type="journal article" date="2015" name="Mol. Plant Microbe Interact.">
        <title>Comparative Genomic Analysis of Pseudomonas chlororaphis PCL1606 Reveals New Insight into Antifungal Compounds Involved in Biocontrol.</title>
        <authorList>
            <person name="Calderon C.E."/>
            <person name="Ramos C."/>
            <person name="de Vicente A."/>
            <person name="Cazorla F.M."/>
        </authorList>
    </citation>
    <scope>NUCLEOTIDE SEQUENCE [LARGE SCALE GENOMIC DNA]</scope>
    <source>
        <strain evidence="4 5">PCL1606</strain>
    </source>
</reference>
<evidence type="ECO:0000259" key="3">
    <source>
        <dbReference type="PROSITE" id="PS51186"/>
    </source>
</evidence>
<feature type="domain" description="N-acetyltransferase" evidence="3">
    <location>
        <begin position="1"/>
        <end position="160"/>
    </location>
</feature>
<dbReference type="SUPFAM" id="SSF55729">
    <property type="entry name" value="Acyl-CoA N-acyltransferases (Nat)"/>
    <property type="match status" value="1"/>
</dbReference>
<dbReference type="RefSeq" id="WP_045881539.1">
    <property type="nucleotide sequence ID" value="NZ_CP011110.1"/>
</dbReference>